<keyword evidence="2" id="KW-0378">Hydrolase</keyword>
<dbReference type="RefSeq" id="WP_021777160.1">
    <property type="nucleotide sequence ID" value="NZ_AWXE01000004.1"/>
</dbReference>
<comment type="caution">
    <text evidence="2">The sequence shown here is derived from an EMBL/GenBank/DDBJ whole genome shotgun (WGS) entry which is preliminary data.</text>
</comment>
<dbReference type="OrthoDB" id="7210524at2"/>
<dbReference type="EC" id="3.1.3.5" evidence="2"/>
<dbReference type="GO" id="GO:0008253">
    <property type="term" value="F:5'-nucleotidase activity"/>
    <property type="evidence" value="ECO:0007669"/>
    <property type="project" value="UniProtKB-EC"/>
</dbReference>
<name>U2XU09_9PROT</name>
<feature type="transmembrane region" description="Helical" evidence="1">
    <location>
        <begin position="93"/>
        <end position="111"/>
    </location>
</feature>
<dbReference type="STRING" id="1397666.RS24_01174"/>
<feature type="transmembrane region" description="Helical" evidence="1">
    <location>
        <begin position="65"/>
        <end position="86"/>
    </location>
</feature>
<keyword evidence="1" id="KW-0472">Membrane</keyword>
<dbReference type="Proteomes" id="UP000016762">
    <property type="component" value="Unassembled WGS sequence"/>
</dbReference>
<protein>
    <submittedName>
        <fullName evidence="2">5'-nucleotidase protein</fullName>
        <ecNumber evidence="2">3.1.3.5</ecNumber>
    </submittedName>
</protein>
<feature type="transmembrane region" description="Helical" evidence="1">
    <location>
        <begin position="123"/>
        <end position="145"/>
    </location>
</feature>
<dbReference type="AlphaFoldDB" id="U2XU09"/>
<keyword evidence="3" id="KW-1185">Reference proteome</keyword>
<evidence type="ECO:0000313" key="2">
    <source>
        <dbReference type="EMBL" id="ERL46181.1"/>
    </source>
</evidence>
<gene>
    <name evidence="2" type="ORF">RS24_01174</name>
</gene>
<evidence type="ECO:0000256" key="1">
    <source>
        <dbReference type="SAM" id="Phobius"/>
    </source>
</evidence>
<reference evidence="2 3" key="1">
    <citation type="journal article" date="2014" name="FEMS Microbiol. Ecol.">
        <title>Genomic differentiation among two strains of the PS1 clade isolated from geographically separated marine habitats.</title>
        <authorList>
            <person name="Jimenez-Infante F."/>
            <person name="Ngugi D.K."/>
            <person name="Alam I."/>
            <person name="Rashid M."/>
            <person name="Baalawi W."/>
            <person name="Kamau A.A."/>
            <person name="Bajic V.B."/>
            <person name="Stingl U."/>
        </authorList>
    </citation>
    <scope>NUCLEOTIDE SEQUENCE [LARGE SCALE GENOMIC DNA]</scope>
    <source>
        <strain evidence="2 3">RS24</strain>
    </source>
</reference>
<accession>U2XU09</accession>
<dbReference type="eggNOG" id="ENOG50340EZ">
    <property type="taxonomic scope" value="Bacteria"/>
</dbReference>
<proteinExistence type="predicted"/>
<keyword evidence="1" id="KW-0812">Transmembrane</keyword>
<dbReference type="PATRIC" id="fig|1397666.3.peg.1061"/>
<feature type="transmembrane region" description="Helical" evidence="1">
    <location>
        <begin position="20"/>
        <end position="36"/>
    </location>
</feature>
<sequence>MLELLFPKTIDNTYRGQKVALWFFYLITTVWLWRSQHHMFAADGGAQSIATIPLDQWSAGASQTVVGIFALWGLSQLIIALLQLIVALRYKSLVPFMYLVLIVEQAGRLFVFNYKPVITAGTAPAGAAAVPLMIVVLVMFSLSIWQRKKTAS</sequence>
<dbReference type="EMBL" id="AWXE01000004">
    <property type="protein sequence ID" value="ERL46181.1"/>
    <property type="molecule type" value="Genomic_DNA"/>
</dbReference>
<keyword evidence="1" id="KW-1133">Transmembrane helix</keyword>
<organism evidence="2 3">
    <name type="scientific">Candidatus Micropelagius thuwalensis</name>
    <dbReference type="NCBI Taxonomy" id="1397666"/>
    <lineage>
        <taxon>Bacteria</taxon>
        <taxon>Pseudomonadati</taxon>
        <taxon>Pseudomonadota</taxon>
        <taxon>Alphaproteobacteria</taxon>
        <taxon>PS1 clade</taxon>
        <taxon>Candidatus Micropelagius</taxon>
    </lineage>
</organism>
<evidence type="ECO:0000313" key="3">
    <source>
        <dbReference type="Proteomes" id="UP000016762"/>
    </source>
</evidence>